<protein>
    <submittedName>
        <fullName evidence="4">Putative iron-regulated protein</fullName>
    </submittedName>
</protein>
<feature type="domain" description="Imelysin-like" evidence="3">
    <location>
        <begin position="55"/>
        <end position="333"/>
    </location>
</feature>
<keyword evidence="5" id="KW-1185">Reference proteome</keyword>
<dbReference type="InterPro" id="IPR038352">
    <property type="entry name" value="Imelysin_sf"/>
</dbReference>
<dbReference type="Proteomes" id="UP000185639">
    <property type="component" value="Unassembled WGS sequence"/>
</dbReference>
<evidence type="ECO:0000313" key="5">
    <source>
        <dbReference type="Proteomes" id="UP000185639"/>
    </source>
</evidence>
<comment type="subcellular location">
    <subcellularLocation>
        <location evidence="1">Cell envelope</location>
    </subcellularLocation>
</comment>
<dbReference type="AlphaFoldDB" id="A0A1N7JKM1"/>
<evidence type="ECO:0000313" key="4">
    <source>
        <dbReference type="EMBL" id="SIS49814.1"/>
    </source>
</evidence>
<evidence type="ECO:0000256" key="2">
    <source>
        <dbReference type="ARBA" id="ARBA00022729"/>
    </source>
</evidence>
<dbReference type="InterPro" id="IPR018976">
    <property type="entry name" value="Imelysin-like"/>
</dbReference>
<accession>A0A1N7JKM1</accession>
<dbReference type="Pfam" id="PF09375">
    <property type="entry name" value="Peptidase_M75"/>
    <property type="match status" value="1"/>
</dbReference>
<evidence type="ECO:0000256" key="1">
    <source>
        <dbReference type="ARBA" id="ARBA00004196"/>
    </source>
</evidence>
<dbReference type="Gene3D" id="1.20.1420.20">
    <property type="entry name" value="M75 peptidase, HXXE motif"/>
    <property type="match status" value="1"/>
</dbReference>
<name>A0A1N7JKM1_9GAMM</name>
<dbReference type="RefSeq" id="WP_076514251.1">
    <property type="nucleotide sequence ID" value="NZ_FTOH01000002.1"/>
</dbReference>
<proteinExistence type="predicted"/>
<dbReference type="EMBL" id="FTOH01000002">
    <property type="protein sequence ID" value="SIS49814.1"/>
    <property type="molecule type" value="Genomic_DNA"/>
</dbReference>
<keyword evidence="2" id="KW-0732">Signal</keyword>
<reference evidence="5" key="1">
    <citation type="submission" date="2017-01" db="EMBL/GenBank/DDBJ databases">
        <authorList>
            <person name="Varghese N."/>
            <person name="Submissions S."/>
        </authorList>
    </citation>
    <scope>NUCLEOTIDE SEQUENCE [LARGE SCALE GENOMIC DNA]</scope>
    <source>
        <strain evidence="5">DSM 24913</strain>
    </source>
</reference>
<dbReference type="PROSITE" id="PS51257">
    <property type="entry name" value="PROKAR_LIPOPROTEIN"/>
    <property type="match status" value="1"/>
</dbReference>
<sequence>MKRVASVLLGSLMLLSACTDGEHNKPMSTEVSSLPEPASLGVDEAYSERLINIAYAQLSKSVEAAQALQSSTVALRKNATPERLNEARGHWRASYSAYLSSLAASDIPVREPSEWFAAKLTRRHLAQQLNSWPIEPGYIDYLEGYPFTGIVNDTTLTIDRESLLAQHQFSDATYVSVGYHAIEFILWGEDGQRPASDFDINATKPEEGDTSPVTHQQRRGDYLATLADILIADLQRLQMRWAPSPEARGYYAQLLSTVTPAETLQASLLTVNRIIEQDLLQNYLTDVGSSPFSGGTPVDVEAILRGIRQVLISEDGTSGLQPLLTARKQERDMALLAEVITLTSADTACIAGWQTAVSYPDGQSDCRQQMLELLITLKQINDQLGLKIPASG</sequence>
<gene>
    <name evidence="4" type="ORF">SAMN05421686_10277</name>
</gene>
<dbReference type="GO" id="GO:0030313">
    <property type="term" value="C:cell envelope"/>
    <property type="evidence" value="ECO:0007669"/>
    <property type="project" value="UniProtKB-SubCell"/>
</dbReference>
<evidence type="ECO:0000259" key="3">
    <source>
        <dbReference type="Pfam" id="PF09375"/>
    </source>
</evidence>
<dbReference type="OrthoDB" id="9764688at2"/>
<organism evidence="4 5">
    <name type="scientific">Thalassolituus maritimus</name>
    <dbReference type="NCBI Taxonomy" id="484498"/>
    <lineage>
        <taxon>Bacteria</taxon>
        <taxon>Pseudomonadati</taxon>
        <taxon>Pseudomonadota</taxon>
        <taxon>Gammaproteobacteria</taxon>
        <taxon>Oceanospirillales</taxon>
        <taxon>Oceanospirillaceae</taxon>
        <taxon>Thalassolituus</taxon>
    </lineage>
</organism>
<dbReference type="STRING" id="484498.SAMN05421686_10277"/>